<keyword evidence="3" id="KW-0378">Hydrolase</keyword>
<dbReference type="Gene3D" id="3.90.190.10">
    <property type="entry name" value="Protein tyrosine phosphatase superfamily"/>
    <property type="match status" value="1"/>
</dbReference>
<evidence type="ECO:0000259" key="6">
    <source>
        <dbReference type="PROSITE" id="PS50056"/>
    </source>
</evidence>
<dbReference type="InterPro" id="IPR020422">
    <property type="entry name" value="TYR_PHOSPHATASE_DUAL_dom"/>
</dbReference>
<name>A0A9N9EAK3_9GLOM</name>
<dbReference type="EC" id="3.1.3.48" evidence="2"/>
<evidence type="ECO:0000256" key="2">
    <source>
        <dbReference type="ARBA" id="ARBA00013064"/>
    </source>
</evidence>
<dbReference type="SMART" id="SM00195">
    <property type="entry name" value="DSPc"/>
    <property type="match status" value="1"/>
</dbReference>
<dbReference type="GO" id="GO:0043409">
    <property type="term" value="P:negative regulation of MAPK cascade"/>
    <property type="evidence" value="ECO:0007669"/>
    <property type="project" value="TreeGrafter"/>
</dbReference>
<reference evidence="7" key="1">
    <citation type="submission" date="2021-06" db="EMBL/GenBank/DDBJ databases">
        <authorList>
            <person name="Kallberg Y."/>
            <person name="Tangrot J."/>
            <person name="Rosling A."/>
        </authorList>
    </citation>
    <scope>NUCLEOTIDE SEQUENCE</scope>
    <source>
        <strain evidence="7">IA702</strain>
    </source>
</reference>
<dbReference type="PANTHER" id="PTHR10159:SF530">
    <property type="entry name" value="DUAL SPECIFICITY PROTEIN PHOSPHATASE DDB_G0271350-RELATED"/>
    <property type="match status" value="1"/>
</dbReference>
<dbReference type="InterPro" id="IPR000340">
    <property type="entry name" value="Dual-sp_phosphatase_cat-dom"/>
</dbReference>
<dbReference type="AlphaFoldDB" id="A0A9N9EAK3"/>
<gene>
    <name evidence="7" type="ORF">POCULU_LOCUS10963</name>
</gene>
<feature type="domain" description="Tyrosine specific protein phosphatases" evidence="6">
    <location>
        <begin position="48"/>
        <end position="108"/>
    </location>
</feature>
<feature type="domain" description="Tyrosine-protein phosphatase" evidence="5">
    <location>
        <begin position="1"/>
        <end position="127"/>
    </location>
</feature>
<evidence type="ECO:0000256" key="4">
    <source>
        <dbReference type="ARBA" id="ARBA00022912"/>
    </source>
</evidence>
<dbReference type="Pfam" id="PF00782">
    <property type="entry name" value="DSPc"/>
    <property type="match status" value="1"/>
</dbReference>
<accession>A0A9N9EAK3</accession>
<evidence type="ECO:0000313" key="8">
    <source>
        <dbReference type="Proteomes" id="UP000789572"/>
    </source>
</evidence>
<dbReference type="InterPro" id="IPR000387">
    <property type="entry name" value="Tyr_Pase_dom"/>
</dbReference>
<evidence type="ECO:0000259" key="5">
    <source>
        <dbReference type="PROSITE" id="PS50054"/>
    </source>
</evidence>
<evidence type="ECO:0000313" key="7">
    <source>
        <dbReference type="EMBL" id="CAG8670892.1"/>
    </source>
</evidence>
<comment type="similarity">
    <text evidence="1">Belongs to the protein-tyrosine phosphatase family. Non-receptor class dual specificity subfamily.</text>
</comment>
<dbReference type="GO" id="GO:0004725">
    <property type="term" value="F:protein tyrosine phosphatase activity"/>
    <property type="evidence" value="ECO:0007669"/>
    <property type="project" value="UniProtKB-EC"/>
</dbReference>
<feature type="non-terminal residue" evidence="7">
    <location>
        <position position="1"/>
    </location>
</feature>
<dbReference type="OrthoDB" id="273181at2759"/>
<dbReference type="EMBL" id="CAJVPJ010006747">
    <property type="protein sequence ID" value="CAG8670892.1"/>
    <property type="molecule type" value="Genomic_DNA"/>
</dbReference>
<dbReference type="SUPFAM" id="SSF52799">
    <property type="entry name" value="(Phosphotyrosine protein) phosphatases II"/>
    <property type="match status" value="1"/>
</dbReference>
<proteinExistence type="inferred from homology"/>
<dbReference type="InterPro" id="IPR029021">
    <property type="entry name" value="Prot-tyrosine_phosphatase-like"/>
</dbReference>
<dbReference type="PANTHER" id="PTHR10159">
    <property type="entry name" value="DUAL SPECIFICITY PROTEIN PHOSPHATASE"/>
    <property type="match status" value="1"/>
</dbReference>
<dbReference type="PROSITE" id="PS50056">
    <property type="entry name" value="TYR_PHOSPHATASE_2"/>
    <property type="match status" value="1"/>
</dbReference>
<evidence type="ECO:0000256" key="3">
    <source>
        <dbReference type="ARBA" id="ARBA00022801"/>
    </source>
</evidence>
<dbReference type="GO" id="GO:0005737">
    <property type="term" value="C:cytoplasm"/>
    <property type="evidence" value="ECO:0007669"/>
    <property type="project" value="TreeGrafter"/>
</dbReference>
<evidence type="ECO:0000256" key="1">
    <source>
        <dbReference type="ARBA" id="ARBA00008601"/>
    </source>
</evidence>
<dbReference type="CDD" id="cd14498">
    <property type="entry name" value="DSP"/>
    <property type="match status" value="1"/>
</dbReference>
<dbReference type="PROSITE" id="PS50054">
    <property type="entry name" value="TYR_PHOSPHATASE_DUAL"/>
    <property type="match status" value="1"/>
</dbReference>
<comment type="caution">
    <text evidence="7">The sequence shown here is derived from an EMBL/GenBank/DDBJ whole genome shotgun (WGS) entry which is preliminary data.</text>
</comment>
<protein>
    <recommendedName>
        <fullName evidence="2">protein-tyrosine-phosphatase</fullName>
        <ecNumber evidence="2">3.1.3.48</ecNumber>
    </recommendedName>
</protein>
<organism evidence="7 8">
    <name type="scientific">Paraglomus occultum</name>
    <dbReference type="NCBI Taxonomy" id="144539"/>
    <lineage>
        <taxon>Eukaryota</taxon>
        <taxon>Fungi</taxon>
        <taxon>Fungi incertae sedis</taxon>
        <taxon>Mucoromycota</taxon>
        <taxon>Glomeromycotina</taxon>
        <taxon>Glomeromycetes</taxon>
        <taxon>Paraglomerales</taxon>
        <taxon>Paraglomeraceae</taxon>
        <taxon>Paraglomus</taxon>
    </lineage>
</organism>
<dbReference type="Proteomes" id="UP000789572">
    <property type="component" value="Unassembled WGS sequence"/>
</dbReference>
<sequence length="157" mass="17972">EMNELKNKGVKRILNMAIECEDMIGLKDTFESYLKLCLKDSVEEDVESGLKVAVEYIVQAQRDQSPIYVHCKAGKSRSVTAVLAFLIESRRWTLRHAYDYVVERRKGICPNIGFVAELMRLEEKVLGIRRSSMTTEMDWAENEAMDKNNKVESCGMG</sequence>
<keyword evidence="4" id="KW-0904">Protein phosphatase</keyword>
<feature type="non-terminal residue" evidence="7">
    <location>
        <position position="157"/>
    </location>
</feature>
<keyword evidence="8" id="KW-1185">Reference proteome</keyword>